<dbReference type="Pfam" id="PF03724">
    <property type="entry name" value="META"/>
    <property type="match status" value="1"/>
</dbReference>
<feature type="domain" description="DUF306" evidence="1">
    <location>
        <begin position="240"/>
        <end position="344"/>
    </location>
</feature>
<evidence type="ECO:0000313" key="3">
    <source>
        <dbReference type="Proteomes" id="UP000244173"/>
    </source>
</evidence>
<dbReference type="Gene3D" id="2.40.128.270">
    <property type="match status" value="1"/>
</dbReference>
<dbReference type="AlphaFoldDB" id="A0A2U3THC8"/>
<dbReference type="InterPro" id="IPR038670">
    <property type="entry name" value="HslJ-like_sf"/>
</dbReference>
<dbReference type="InterPro" id="IPR005184">
    <property type="entry name" value="DUF306_Meta_HslJ"/>
</dbReference>
<gene>
    <name evidence="2" type="ORF">DAI18_01235</name>
</gene>
<dbReference type="PANTHER" id="PTHR35535:SF1">
    <property type="entry name" value="HEAT SHOCK PROTEIN HSLJ"/>
    <property type="match status" value="1"/>
</dbReference>
<dbReference type="InterPro" id="IPR036328">
    <property type="entry name" value="MliC_sf"/>
</dbReference>
<keyword evidence="3" id="KW-1185">Reference proteome</keyword>
<dbReference type="InterPro" id="IPR053147">
    <property type="entry name" value="Hsp_HslJ-like"/>
</dbReference>
<name>A0A2U3THC8_9NEIS</name>
<dbReference type="SUPFAM" id="SSF141488">
    <property type="entry name" value="YdhA-like"/>
    <property type="match status" value="1"/>
</dbReference>
<reference evidence="2 3" key="1">
    <citation type="submission" date="2018-04" db="EMBL/GenBank/DDBJ databases">
        <title>Denitrifier Microvirgula.</title>
        <authorList>
            <person name="Anderson E."/>
            <person name="Jang J."/>
            <person name="Ishii S."/>
        </authorList>
    </citation>
    <scope>NUCLEOTIDE SEQUENCE [LARGE SCALE GENOMIC DNA]</scope>
    <source>
        <strain evidence="2 3">BE2.4</strain>
    </source>
</reference>
<dbReference type="PANTHER" id="PTHR35535">
    <property type="entry name" value="HEAT SHOCK PROTEIN HSLJ"/>
    <property type="match status" value="1"/>
</dbReference>
<dbReference type="KEGG" id="maer:DAI18_01235"/>
<dbReference type="EMBL" id="CP028519">
    <property type="protein sequence ID" value="AVY92815.1"/>
    <property type="molecule type" value="Genomic_DNA"/>
</dbReference>
<proteinExistence type="predicted"/>
<accession>A0A2U3THC8</accession>
<protein>
    <recommendedName>
        <fullName evidence="1">DUF306 domain-containing protein</fullName>
    </recommendedName>
</protein>
<dbReference type="Proteomes" id="UP000244173">
    <property type="component" value="Chromosome"/>
</dbReference>
<evidence type="ECO:0000313" key="2">
    <source>
        <dbReference type="EMBL" id="AVY92815.1"/>
    </source>
</evidence>
<dbReference type="STRING" id="1122240.GCA_000620105_02970"/>
<evidence type="ECO:0000259" key="1">
    <source>
        <dbReference type="Pfam" id="PF03724"/>
    </source>
</evidence>
<organism evidence="2 3">
    <name type="scientific">Microvirgula aerodenitrificans</name>
    <dbReference type="NCBI Taxonomy" id="57480"/>
    <lineage>
        <taxon>Bacteria</taxon>
        <taxon>Pseudomonadati</taxon>
        <taxon>Pseudomonadota</taxon>
        <taxon>Betaproteobacteria</taxon>
        <taxon>Neisseriales</taxon>
        <taxon>Aquaspirillaceae</taxon>
        <taxon>Microvirgula</taxon>
    </lineage>
</organism>
<sequence length="348" mass="37747">MFPRPDPGSAGARAPLRYPAACPCPENPMILRAGLSLVAILMLSACAAPPSPRATPVADEALTFVTTPDCAPGTVTIGFAGDRMRMTTASRHYTLHETPTAHGMLFVAEDDPHTSFWSEDGSALVMVRGKHYATCRMDRPKPYRASGNEPGWLLDLHFDGPGLRFSTARGDIRVKLPTPEAVRSGTRTRYAGHADGTPLIVDISEQRCLDSMSGMPYPDTVQVRHGDQRFIGCGGDPASLLQGGEWLVEDIAGRGLIDASHVTIDFGEDGRLSGQASCNSYVGGYQIGGETLRIPLAMTTMMHCAPALMQQEEHFLSLLRQVRWFEFDADGALILVTESHERLIARRA</sequence>